<dbReference type="SMART" id="SM00448">
    <property type="entry name" value="REC"/>
    <property type="match status" value="1"/>
</dbReference>
<sequence length="236" mass="27269">MDRISSKKILIVEDEAPIADLIGYSLRKEGFVTKWTNKGQDVLNSLNSFKPDLIILDLMLPDISGFDVCREINKTYSIPIIILTARADITDKILGLELGADDYITKPFDMREVIIRIRSIFRRIDVVIKNTENKNFKSIWINDDIELIQDEHRVKNCNKNIELTPKEYDLLLLLAQNRGRVFSRNELLDKVWGFEYVGDTRTVDIHVQRLRKKLCGGKSINIIETVFGIGYKLIKN</sequence>
<dbReference type="GO" id="GO:0032993">
    <property type="term" value="C:protein-DNA complex"/>
    <property type="evidence" value="ECO:0007669"/>
    <property type="project" value="TreeGrafter"/>
</dbReference>
<dbReference type="InterPro" id="IPR016032">
    <property type="entry name" value="Sig_transdc_resp-reg_C-effctor"/>
</dbReference>
<name>A0A1M6V5I4_9CLOT</name>
<dbReference type="Proteomes" id="UP000184310">
    <property type="component" value="Unassembled WGS sequence"/>
</dbReference>
<dbReference type="GO" id="GO:0000156">
    <property type="term" value="F:phosphorelay response regulator activity"/>
    <property type="evidence" value="ECO:0007669"/>
    <property type="project" value="TreeGrafter"/>
</dbReference>
<evidence type="ECO:0000256" key="6">
    <source>
        <dbReference type="ARBA" id="ARBA00023015"/>
    </source>
</evidence>
<comment type="function">
    <text evidence="9">May play the central regulatory role in sporulation. It may be an element of the effector pathway responsible for the activation of sporulation genes in response to nutritional stress. Spo0A may act in concert with spo0H (a sigma factor) to control the expression of some genes that are critical to the sporulation process.</text>
</comment>
<dbReference type="Gene3D" id="1.10.10.10">
    <property type="entry name" value="Winged helix-like DNA-binding domain superfamily/Winged helix DNA-binding domain"/>
    <property type="match status" value="1"/>
</dbReference>
<dbReference type="GO" id="GO:0005829">
    <property type="term" value="C:cytosol"/>
    <property type="evidence" value="ECO:0007669"/>
    <property type="project" value="TreeGrafter"/>
</dbReference>
<dbReference type="SMART" id="SM00862">
    <property type="entry name" value="Trans_reg_C"/>
    <property type="match status" value="1"/>
</dbReference>
<dbReference type="CDD" id="cd00383">
    <property type="entry name" value="trans_reg_C"/>
    <property type="match status" value="1"/>
</dbReference>
<evidence type="ECO:0000256" key="7">
    <source>
        <dbReference type="ARBA" id="ARBA00023125"/>
    </source>
</evidence>
<dbReference type="FunFam" id="1.10.10.10:FF:000018">
    <property type="entry name" value="DNA-binding response regulator ResD"/>
    <property type="match status" value="1"/>
</dbReference>
<dbReference type="PANTHER" id="PTHR48111:SF40">
    <property type="entry name" value="PHOSPHATE REGULON TRANSCRIPTIONAL REGULATORY PROTEIN PHOB"/>
    <property type="match status" value="1"/>
</dbReference>
<keyword evidence="5" id="KW-0902">Two-component regulatory system</keyword>
<evidence type="ECO:0000313" key="15">
    <source>
        <dbReference type="Proteomes" id="UP000184310"/>
    </source>
</evidence>
<evidence type="ECO:0000256" key="9">
    <source>
        <dbReference type="ARBA" id="ARBA00024867"/>
    </source>
</evidence>
<evidence type="ECO:0000256" key="8">
    <source>
        <dbReference type="ARBA" id="ARBA00023163"/>
    </source>
</evidence>
<dbReference type="GO" id="GO:0000987">
    <property type="term" value="F:cis-regulatory region sequence-specific DNA binding"/>
    <property type="evidence" value="ECO:0007669"/>
    <property type="project" value="UniProtKB-ARBA"/>
</dbReference>
<protein>
    <recommendedName>
        <fullName evidence="2">Stage 0 sporulation protein A homolog</fullName>
    </recommendedName>
</protein>
<evidence type="ECO:0000256" key="5">
    <source>
        <dbReference type="ARBA" id="ARBA00023012"/>
    </source>
</evidence>
<evidence type="ECO:0000256" key="3">
    <source>
        <dbReference type="ARBA" id="ARBA00022490"/>
    </source>
</evidence>
<evidence type="ECO:0000256" key="1">
    <source>
        <dbReference type="ARBA" id="ARBA00004496"/>
    </source>
</evidence>
<dbReference type="InterPro" id="IPR001789">
    <property type="entry name" value="Sig_transdc_resp-reg_receiver"/>
</dbReference>
<feature type="DNA-binding region" description="OmpR/PhoB-type" evidence="11">
    <location>
        <begin position="137"/>
        <end position="235"/>
    </location>
</feature>
<evidence type="ECO:0000256" key="2">
    <source>
        <dbReference type="ARBA" id="ARBA00018672"/>
    </source>
</evidence>
<dbReference type="InterPro" id="IPR036388">
    <property type="entry name" value="WH-like_DNA-bd_sf"/>
</dbReference>
<keyword evidence="15" id="KW-1185">Reference proteome</keyword>
<feature type="domain" description="OmpR/PhoB-type" evidence="13">
    <location>
        <begin position="137"/>
        <end position="235"/>
    </location>
</feature>
<reference evidence="14 15" key="1">
    <citation type="submission" date="2016-11" db="EMBL/GenBank/DDBJ databases">
        <authorList>
            <person name="Jaros S."/>
            <person name="Januszkiewicz K."/>
            <person name="Wedrychowicz H."/>
        </authorList>
    </citation>
    <scope>NUCLEOTIDE SEQUENCE [LARGE SCALE GENOMIC DNA]</scope>
    <source>
        <strain evidence="14 15">DSM 21758</strain>
    </source>
</reference>
<dbReference type="InterPro" id="IPR001867">
    <property type="entry name" value="OmpR/PhoB-type_DNA-bd"/>
</dbReference>
<evidence type="ECO:0000256" key="4">
    <source>
        <dbReference type="ARBA" id="ARBA00022553"/>
    </source>
</evidence>
<dbReference type="GO" id="GO:0045893">
    <property type="term" value="P:positive regulation of DNA-templated transcription"/>
    <property type="evidence" value="ECO:0007669"/>
    <property type="project" value="UniProtKB-ARBA"/>
</dbReference>
<organism evidence="14 15">
    <name type="scientific">Clostridium cavendishii DSM 21758</name>
    <dbReference type="NCBI Taxonomy" id="1121302"/>
    <lineage>
        <taxon>Bacteria</taxon>
        <taxon>Bacillati</taxon>
        <taxon>Bacillota</taxon>
        <taxon>Clostridia</taxon>
        <taxon>Eubacteriales</taxon>
        <taxon>Clostridiaceae</taxon>
        <taxon>Clostridium</taxon>
    </lineage>
</organism>
<evidence type="ECO:0000256" key="10">
    <source>
        <dbReference type="PROSITE-ProRule" id="PRU00169"/>
    </source>
</evidence>
<dbReference type="Pfam" id="PF00072">
    <property type="entry name" value="Response_reg"/>
    <property type="match status" value="1"/>
</dbReference>
<keyword evidence="7 11" id="KW-0238">DNA-binding</keyword>
<dbReference type="RefSeq" id="WP_072993607.1">
    <property type="nucleotide sequence ID" value="NZ_FQZB01000027.1"/>
</dbReference>
<dbReference type="PROSITE" id="PS51755">
    <property type="entry name" value="OMPR_PHOB"/>
    <property type="match status" value="1"/>
</dbReference>
<evidence type="ECO:0000259" key="13">
    <source>
        <dbReference type="PROSITE" id="PS51755"/>
    </source>
</evidence>
<dbReference type="AlphaFoldDB" id="A0A1M6V5I4"/>
<dbReference type="SUPFAM" id="SSF46894">
    <property type="entry name" value="C-terminal effector domain of the bipartite response regulators"/>
    <property type="match status" value="1"/>
</dbReference>
<feature type="modified residue" description="4-aspartylphosphate" evidence="10">
    <location>
        <position position="57"/>
    </location>
</feature>
<proteinExistence type="predicted"/>
<dbReference type="CDD" id="cd17574">
    <property type="entry name" value="REC_OmpR"/>
    <property type="match status" value="1"/>
</dbReference>
<dbReference type="GO" id="GO:0042802">
    <property type="term" value="F:identical protein binding"/>
    <property type="evidence" value="ECO:0007669"/>
    <property type="project" value="UniProtKB-ARBA"/>
</dbReference>
<gene>
    <name evidence="14" type="ORF">SAMN02745163_04424</name>
</gene>
<dbReference type="PANTHER" id="PTHR48111">
    <property type="entry name" value="REGULATOR OF RPOS"/>
    <property type="match status" value="1"/>
</dbReference>
<keyword evidence="6" id="KW-0805">Transcription regulation</keyword>
<keyword evidence="4 10" id="KW-0597">Phosphoprotein</keyword>
<dbReference type="InterPro" id="IPR039420">
    <property type="entry name" value="WalR-like"/>
</dbReference>
<accession>A0A1M6V5I4</accession>
<dbReference type="InterPro" id="IPR011006">
    <property type="entry name" value="CheY-like_superfamily"/>
</dbReference>
<keyword evidence="8" id="KW-0804">Transcription</keyword>
<dbReference type="FunFam" id="3.40.50.2300:FF:000021">
    <property type="entry name" value="Two-component system response regulator KdpE"/>
    <property type="match status" value="1"/>
</dbReference>
<dbReference type="OrthoDB" id="9790442at2"/>
<dbReference type="STRING" id="1121302.SAMN02745163_04424"/>
<dbReference type="EMBL" id="FQZB01000027">
    <property type="protein sequence ID" value="SHK76723.1"/>
    <property type="molecule type" value="Genomic_DNA"/>
</dbReference>
<dbReference type="Gene3D" id="6.10.250.690">
    <property type="match status" value="1"/>
</dbReference>
<dbReference type="Pfam" id="PF00486">
    <property type="entry name" value="Trans_reg_C"/>
    <property type="match status" value="1"/>
</dbReference>
<feature type="domain" description="Response regulatory" evidence="12">
    <location>
        <begin position="8"/>
        <end position="121"/>
    </location>
</feature>
<dbReference type="Gene3D" id="3.40.50.2300">
    <property type="match status" value="1"/>
</dbReference>
<dbReference type="SUPFAM" id="SSF52172">
    <property type="entry name" value="CheY-like"/>
    <property type="match status" value="1"/>
</dbReference>
<evidence type="ECO:0000313" key="14">
    <source>
        <dbReference type="EMBL" id="SHK76723.1"/>
    </source>
</evidence>
<comment type="subcellular location">
    <subcellularLocation>
        <location evidence="1">Cytoplasm</location>
    </subcellularLocation>
</comment>
<evidence type="ECO:0000256" key="11">
    <source>
        <dbReference type="PROSITE-ProRule" id="PRU01091"/>
    </source>
</evidence>
<evidence type="ECO:0000259" key="12">
    <source>
        <dbReference type="PROSITE" id="PS50110"/>
    </source>
</evidence>
<keyword evidence="3" id="KW-0963">Cytoplasm</keyword>
<dbReference type="PROSITE" id="PS50110">
    <property type="entry name" value="RESPONSE_REGULATORY"/>
    <property type="match status" value="1"/>
</dbReference>